<comment type="caution">
    <text evidence="2">The sequence shown here is derived from an EMBL/GenBank/DDBJ whole genome shotgun (WGS) entry which is preliminary data.</text>
</comment>
<reference evidence="2 3" key="1">
    <citation type="journal article" date="2023" name="IMA Fungus">
        <title>Comparative genomic study of the Penicillium genus elucidates a diverse pangenome and 15 lateral gene transfer events.</title>
        <authorList>
            <person name="Petersen C."/>
            <person name="Sorensen T."/>
            <person name="Nielsen M.R."/>
            <person name="Sondergaard T.E."/>
            <person name="Sorensen J.L."/>
            <person name="Fitzpatrick D.A."/>
            <person name="Frisvad J.C."/>
            <person name="Nielsen K.L."/>
        </authorList>
    </citation>
    <scope>NUCLEOTIDE SEQUENCE [LARGE SCALE GENOMIC DNA]</scope>
    <source>
        <strain evidence="2 3">IBT 3361</strain>
    </source>
</reference>
<sequence>MLPRTRMGPCQIHATIVVSNTSILGPLPKPHLQGGQALITMLMESINHTSDMGCKSSLRPPTNEDEEMMAGAHAPHAKR</sequence>
<dbReference type="Proteomes" id="UP001220256">
    <property type="component" value="Unassembled WGS sequence"/>
</dbReference>
<gene>
    <name evidence="2" type="ORF">N7505_007747</name>
</gene>
<organism evidence="2 3">
    <name type="scientific">Penicillium chrysogenum</name>
    <name type="common">Penicillium notatum</name>
    <dbReference type="NCBI Taxonomy" id="5076"/>
    <lineage>
        <taxon>Eukaryota</taxon>
        <taxon>Fungi</taxon>
        <taxon>Dikarya</taxon>
        <taxon>Ascomycota</taxon>
        <taxon>Pezizomycotina</taxon>
        <taxon>Eurotiomycetes</taxon>
        <taxon>Eurotiomycetidae</taxon>
        <taxon>Eurotiales</taxon>
        <taxon>Aspergillaceae</taxon>
        <taxon>Penicillium</taxon>
        <taxon>Penicillium chrysogenum species complex</taxon>
    </lineage>
</organism>
<evidence type="ECO:0000313" key="3">
    <source>
        <dbReference type="Proteomes" id="UP001220256"/>
    </source>
</evidence>
<feature type="region of interest" description="Disordered" evidence="1">
    <location>
        <begin position="50"/>
        <end position="79"/>
    </location>
</feature>
<accession>A0ABQ8WH74</accession>
<protein>
    <submittedName>
        <fullName evidence="2">Uncharacterized protein</fullName>
    </submittedName>
</protein>
<proteinExistence type="predicted"/>
<keyword evidence="3" id="KW-1185">Reference proteome</keyword>
<evidence type="ECO:0000313" key="2">
    <source>
        <dbReference type="EMBL" id="KAJ5264954.1"/>
    </source>
</evidence>
<name>A0ABQ8WH74_PENCH</name>
<dbReference type="EMBL" id="JAPVEB010000004">
    <property type="protein sequence ID" value="KAJ5264954.1"/>
    <property type="molecule type" value="Genomic_DNA"/>
</dbReference>
<evidence type="ECO:0000256" key="1">
    <source>
        <dbReference type="SAM" id="MobiDB-lite"/>
    </source>
</evidence>